<dbReference type="PANTHER" id="PTHR43874:SF87">
    <property type="entry name" value="HTH MYB-TYPE DOMAIN-CONTAINING PROTEIN"/>
    <property type="match status" value="1"/>
</dbReference>
<dbReference type="Proteomes" id="UP001054252">
    <property type="component" value="Unassembled WGS sequence"/>
</dbReference>
<keyword evidence="6" id="KW-0597">Phosphoprotein</keyword>
<gene>
    <name evidence="9" type="ORF">SLEP1_g54218</name>
</gene>
<dbReference type="NCBIfam" id="TIGR01557">
    <property type="entry name" value="myb_SHAQKYF"/>
    <property type="match status" value="1"/>
</dbReference>
<dbReference type="InterPro" id="IPR011006">
    <property type="entry name" value="CheY-like_superfamily"/>
</dbReference>
<evidence type="ECO:0000256" key="1">
    <source>
        <dbReference type="ARBA" id="ARBA00004123"/>
    </source>
</evidence>
<accession>A0AAV5MEN8</accession>
<dbReference type="PANTHER" id="PTHR43874">
    <property type="entry name" value="TWO-COMPONENT RESPONSE REGULATOR"/>
    <property type="match status" value="1"/>
</dbReference>
<keyword evidence="4" id="KW-0804">Transcription</keyword>
<dbReference type="GO" id="GO:0000160">
    <property type="term" value="P:phosphorelay signal transduction system"/>
    <property type="evidence" value="ECO:0007669"/>
    <property type="project" value="UniProtKB-KW"/>
</dbReference>
<dbReference type="GO" id="GO:0003677">
    <property type="term" value="F:DNA binding"/>
    <property type="evidence" value="ECO:0007669"/>
    <property type="project" value="InterPro"/>
</dbReference>
<comment type="subcellular location">
    <subcellularLocation>
        <location evidence="1">Nucleus</location>
    </subcellularLocation>
</comment>
<dbReference type="GO" id="GO:0005634">
    <property type="term" value="C:nucleus"/>
    <property type="evidence" value="ECO:0007669"/>
    <property type="project" value="UniProtKB-SubCell"/>
</dbReference>
<keyword evidence="10" id="KW-1185">Reference proteome</keyword>
<dbReference type="CDD" id="cd17584">
    <property type="entry name" value="REC_typeB_ARR-like"/>
    <property type="match status" value="1"/>
</dbReference>
<dbReference type="PROSITE" id="PS50110">
    <property type="entry name" value="RESPONSE_REGULATORY"/>
    <property type="match status" value="1"/>
</dbReference>
<dbReference type="FunFam" id="1.10.10.60:FF:000007">
    <property type="entry name" value="Two-component response regulator"/>
    <property type="match status" value="1"/>
</dbReference>
<dbReference type="EMBL" id="BPVZ01000225">
    <property type="protein sequence ID" value="GKV47306.1"/>
    <property type="molecule type" value="Genomic_DNA"/>
</dbReference>
<dbReference type="InterPro" id="IPR009057">
    <property type="entry name" value="Homeodomain-like_sf"/>
</dbReference>
<feature type="region of interest" description="Disordered" evidence="7">
    <location>
        <begin position="241"/>
        <end position="295"/>
    </location>
</feature>
<keyword evidence="5" id="KW-0539">Nucleus</keyword>
<feature type="compositionally biased region" description="Basic and acidic residues" evidence="7">
    <location>
        <begin position="241"/>
        <end position="271"/>
    </location>
</feature>
<dbReference type="InterPro" id="IPR045279">
    <property type="entry name" value="ARR-like"/>
</dbReference>
<evidence type="ECO:0000256" key="3">
    <source>
        <dbReference type="ARBA" id="ARBA00023015"/>
    </source>
</evidence>
<evidence type="ECO:0000259" key="8">
    <source>
        <dbReference type="PROSITE" id="PS50110"/>
    </source>
</evidence>
<dbReference type="Gene3D" id="3.40.50.2300">
    <property type="match status" value="1"/>
</dbReference>
<dbReference type="SUPFAM" id="SSF52172">
    <property type="entry name" value="CheY-like"/>
    <property type="match status" value="1"/>
</dbReference>
<dbReference type="InterPro" id="IPR001789">
    <property type="entry name" value="Sig_transdc_resp-reg_receiver"/>
</dbReference>
<keyword evidence="3" id="KW-0805">Transcription regulation</keyword>
<dbReference type="InterPro" id="IPR006447">
    <property type="entry name" value="Myb_dom_plants"/>
</dbReference>
<evidence type="ECO:0000313" key="10">
    <source>
        <dbReference type="Proteomes" id="UP001054252"/>
    </source>
</evidence>
<evidence type="ECO:0000256" key="5">
    <source>
        <dbReference type="ARBA" id="ARBA00023242"/>
    </source>
</evidence>
<reference evidence="9 10" key="1">
    <citation type="journal article" date="2021" name="Commun. Biol.">
        <title>The genome of Shorea leprosula (Dipterocarpaceae) highlights the ecological relevance of drought in aseasonal tropical rainforests.</title>
        <authorList>
            <person name="Ng K.K.S."/>
            <person name="Kobayashi M.J."/>
            <person name="Fawcett J.A."/>
            <person name="Hatakeyama M."/>
            <person name="Paape T."/>
            <person name="Ng C.H."/>
            <person name="Ang C.C."/>
            <person name="Tnah L.H."/>
            <person name="Lee C.T."/>
            <person name="Nishiyama T."/>
            <person name="Sese J."/>
            <person name="O'Brien M.J."/>
            <person name="Copetti D."/>
            <person name="Mohd Noor M.I."/>
            <person name="Ong R.C."/>
            <person name="Putra M."/>
            <person name="Sireger I.Z."/>
            <person name="Indrioko S."/>
            <person name="Kosugi Y."/>
            <person name="Izuno A."/>
            <person name="Isagi Y."/>
            <person name="Lee S.L."/>
            <person name="Shimizu K.K."/>
        </authorList>
    </citation>
    <scope>NUCLEOTIDE SEQUENCE [LARGE SCALE GENOMIC DNA]</scope>
    <source>
        <strain evidence="9">214</strain>
    </source>
</reference>
<sequence length="435" mass="48691">MEFSMGKLASSLVPSIARGLPILLVDHDTTSLMCLASMLEQYSYKVTTTERATVALSMIRKQNDRFKLVMADINIPDMNSLQFLRLLNTNNMPVILISSERSMSVAYKALVDGACLLMQKPICFDDLKYVWQLAYQKEKCDWRNETMKQVCPKRVSTGKECKGINIKVAASTDNIKKKSRPDQVTNYQLSVKNRFQGDDELAEVSSIIMVDNHVPMVNNNAKINTVEVLVVEGRRNEELNMNEHDKEGRQEKRMKSNSELHAETNKNKEMAGEGAEEEENNQNLNSAGGGTATGKKPRFVWTEELHLKFTAAIDAIGDKYVGPKAILKMMNEPNLTQRQVASHLQKYKARMQRICPNGTNNSPQEVSNFSALAGSFHLLDNSMSVPSQLGHNSRNFSTGGNAIDLCIYCSGLCINTTVHTSFRTINHNSISLHFS</sequence>
<keyword evidence="2" id="KW-0902">Two-component regulatory system</keyword>
<dbReference type="Pfam" id="PF00072">
    <property type="entry name" value="Response_reg"/>
    <property type="match status" value="1"/>
</dbReference>
<evidence type="ECO:0000256" key="6">
    <source>
        <dbReference type="PROSITE-ProRule" id="PRU00169"/>
    </source>
</evidence>
<dbReference type="Pfam" id="PF00249">
    <property type="entry name" value="Myb_DNA-binding"/>
    <property type="match status" value="1"/>
</dbReference>
<proteinExistence type="predicted"/>
<dbReference type="AlphaFoldDB" id="A0AAV5MEN8"/>
<dbReference type="Gene3D" id="1.10.10.60">
    <property type="entry name" value="Homeodomain-like"/>
    <property type="match status" value="1"/>
</dbReference>
<dbReference type="SMART" id="SM00448">
    <property type="entry name" value="REC"/>
    <property type="match status" value="1"/>
</dbReference>
<comment type="caution">
    <text evidence="9">The sequence shown here is derived from an EMBL/GenBank/DDBJ whole genome shotgun (WGS) entry which is preliminary data.</text>
</comment>
<evidence type="ECO:0000256" key="7">
    <source>
        <dbReference type="SAM" id="MobiDB-lite"/>
    </source>
</evidence>
<evidence type="ECO:0000256" key="4">
    <source>
        <dbReference type="ARBA" id="ARBA00023163"/>
    </source>
</evidence>
<organism evidence="9 10">
    <name type="scientific">Rubroshorea leprosula</name>
    <dbReference type="NCBI Taxonomy" id="152421"/>
    <lineage>
        <taxon>Eukaryota</taxon>
        <taxon>Viridiplantae</taxon>
        <taxon>Streptophyta</taxon>
        <taxon>Embryophyta</taxon>
        <taxon>Tracheophyta</taxon>
        <taxon>Spermatophyta</taxon>
        <taxon>Magnoliopsida</taxon>
        <taxon>eudicotyledons</taxon>
        <taxon>Gunneridae</taxon>
        <taxon>Pentapetalae</taxon>
        <taxon>rosids</taxon>
        <taxon>malvids</taxon>
        <taxon>Malvales</taxon>
        <taxon>Dipterocarpaceae</taxon>
        <taxon>Rubroshorea</taxon>
    </lineage>
</organism>
<feature type="domain" description="Response regulatory" evidence="8">
    <location>
        <begin position="21"/>
        <end position="135"/>
    </location>
</feature>
<evidence type="ECO:0000313" key="9">
    <source>
        <dbReference type="EMBL" id="GKV47306.1"/>
    </source>
</evidence>
<evidence type="ECO:0000256" key="2">
    <source>
        <dbReference type="ARBA" id="ARBA00023012"/>
    </source>
</evidence>
<dbReference type="InterPro" id="IPR001005">
    <property type="entry name" value="SANT/Myb"/>
</dbReference>
<protein>
    <recommendedName>
        <fullName evidence="8">Response regulatory domain-containing protein</fullName>
    </recommendedName>
</protein>
<name>A0AAV5MEN8_9ROSI</name>
<dbReference type="SUPFAM" id="SSF46689">
    <property type="entry name" value="Homeodomain-like"/>
    <property type="match status" value="1"/>
</dbReference>
<dbReference type="GO" id="GO:0009736">
    <property type="term" value="P:cytokinin-activated signaling pathway"/>
    <property type="evidence" value="ECO:0007669"/>
    <property type="project" value="InterPro"/>
</dbReference>
<feature type="modified residue" description="4-aspartylphosphate" evidence="6">
    <location>
        <position position="72"/>
    </location>
</feature>